<sequence length="133" mass="14083">MSNITYNYEIAKSLTENEKNRLICVFLNAPAGVHNQADWKKAAAEFGSANADSMKVSTATIFKKLKQASDGETTPAKPAGKKRKAAGQDGDDAEDTPKPKKGRGKGKKAAAETNGNDSSSNETPVKPEVGDDL</sequence>
<evidence type="ECO:0000313" key="3">
    <source>
        <dbReference type="Proteomes" id="UP001337655"/>
    </source>
</evidence>
<dbReference type="RefSeq" id="XP_064657113.1">
    <property type="nucleotide sequence ID" value="XM_064804343.1"/>
</dbReference>
<keyword evidence="3" id="KW-1185">Reference proteome</keyword>
<feature type="compositionally biased region" description="Polar residues" evidence="1">
    <location>
        <begin position="113"/>
        <end position="123"/>
    </location>
</feature>
<accession>A0AAV9P6P7</accession>
<dbReference type="AlphaFoldDB" id="A0AAV9P6P7"/>
<dbReference type="EMBL" id="JAVRRT010000011">
    <property type="protein sequence ID" value="KAK5167407.1"/>
    <property type="molecule type" value="Genomic_DNA"/>
</dbReference>
<dbReference type="Proteomes" id="UP001337655">
    <property type="component" value="Unassembled WGS sequence"/>
</dbReference>
<reference evidence="2 3" key="1">
    <citation type="submission" date="2023-08" db="EMBL/GenBank/DDBJ databases">
        <title>Black Yeasts Isolated from many extreme environments.</title>
        <authorList>
            <person name="Coleine C."/>
            <person name="Stajich J.E."/>
            <person name="Selbmann L."/>
        </authorList>
    </citation>
    <scope>NUCLEOTIDE SEQUENCE [LARGE SCALE GENOMIC DNA]</scope>
    <source>
        <strain evidence="2 3">CCFEE 5935</strain>
    </source>
</reference>
<feature type="compositionally biased region" description="Basic residues" evidence="1">
    <location>
        <begin position="99"/>
        <end position="108"/>
    </location>
</feature>
<evidence type="ECO:0000313" key="2">
    <source>
        <dbReference type="EMBL" id="KAK5167407.1"/>
    </source>
</evidence>
<name>A0AAV9P6P7_9PEZI</name>
<evidence type="ECO:0000256" key="1">
    <source>
        <dbReference type="SAM" id="MobiDB-lite"/>
    </source>
</evidence>
<proteinExistence type="predicted"/>
<comment type="caution">
    <text evidence="2">The sequence shown here is derived from an EMBL/GenBank/DDBJ whole genome shotgun (WGS) entry which is preliminary data.</text>
</comment>
<dbReference type="GeneID" id="89928442"/>
<gene>
    <name evidence="2" type="ORF">LTR77_007106</name>
</gene>
<organism evidence="2 3">
    <name type="scientific">Saxophila tyrrhenica</name>
    <dbReference type="NCBI Taxonomy" id="1690608"/>
    <lineage>
        <taxon>Eukaryota</taxon>
        <taxon>Fungi</taxon>
        <taxon>Dikarya</taxon>
        <taxon>Ascomycota</taxon>
        <taxon>Pezizomycotina</taxon>
        <taxon>Dothideomycetes</taxon>
        <taxon>Dothideomycetidae</taxon>
        <taxon>Mycosphaerellales</taxon>
        <taxon>Extremaceae</taxon>
        <taxon>Saxophila</taxon>
    </lineage>
</organism>
<feature type="region of interest" description="Disordered" evidence="1">
    <location>
        <begin position="65"/>
        <end position="133"/>
    </location>
</feature>
<protein>
    <submittedName>
        <fullName evidence="2">Uncharacterized protein</fullName>
    </submittedName>
</protein>